<evidence type="ECO:0000259" key="8">
    <source>
        <dbReference type="PROSITE" id="PS50110"/>
    </source>
</evidence>
<dbReference type="Gene3D" id="1.10.10.10">
    <property type="entry name" value="Winged helix-like DNA-binding domain superfamily/Winged helix DNA-binding domain"/>
    <property type="match status" value="1"/>
</dbReference>
<keyword evidence="4 7" id="KW-0238">DNA-binding</keyword>
<feature type="modified residue" description="4-aspartylphosphate" evidence="6">
    <location>
        <position position="53"/>
    </location>
</feature>
<dbReference type="Pfam" id="PF00486">
    <property type="entry name" value="Trans_reg_C"/>
    <property type="match status" value="1"/>
</dbReference>
<dbReference type="GO" id="GO:0006355">
    <property type="term" value="P:regulation of DNA-templated transcription"/>
    <property type="evidence" value="ECO:0007669"/>
    <property type="project" value="InterPro"/>
</dbReference>
<dbReference type="InterPro" id="IPR001789">
    <property type="entry name" value="Sig_transdc_resp-reg_receiver"/>
</dbReference>
<reference evidence="11" key="1">
    <citation type="submission" date="2018-11" db="EMBL/GenBank/DDBJ databases">
        <title>Phylogenetic, genomic, and biogeographic characterization of a novel and ubiquitous marine invertebrate-associated Rickettsiales parasite, Candidatus Marinoinvertebrata rohwerii, gen. nov., sp. nov.</title>
        <authorList>
            <person name="Klinges J.G."/>
            <person name="Rosales S.M."/>
            <person name="Mcminds R."/>
            <person name="Shaver E.C."/>
            <person name="Shantz A."/>
            <person name="Peters E.C."/>
            <person name="Burkepile D.E."/>
            <person name="Silliman B.R."/>
            <person name="Vega Thurber R.L."/>
        </authorList>
    </citation>
    <scope>NUCLEOTIDE SEQUENCE [LARGE SCALE GENOMIC DNA]</scope>
    <source>
        <strain evidence="11">a_cerv_44</strain>
    </source>
</reference>
<evidence type="ECO:0000256" key="4">
    <source>
        <dbReference type="ARBA" id="ARBA00023125"/>
    </source>
</evidence>
<dbReference type="CDD" id="cd00383">
    <property type="entry name" value="trans_reg_C"/>
    <property type="match status" value="1"/>
</dbReference>
<evidence type="ECO:0000256" key="6">
    <source>
        <dbReference type="PROSITE-ProRule" id="PRU00169"/>
    </source>
</evidence>
<evidence type="ECO:0000256" key="3">
    <source>
        <dbReference type="ARBA" id="ARBA00023015"/>
    </source>
</evidence>
<dbReference type="Proteomes" id="UP000279470">
    <property type="component" value="Unassembled WGS sequence"/>
</dbReference>
<dbReference type="PANTHER" id="PTHR48111">
    <property type="entry name" value="REGULATOR OF RPOS"/>
    <property type="match status" value="1"/>
</dbReference>
<dbReference type="PROSITE" id="PS50110">
    <property type="entry name" value="RESPONSE_REGULATORY"/>
    <property type="match status" value="1"/>
</dbReference>
<dbReference type="Gene3D" id="3.40.50.2300">
    <property type="match status" value="1"/>
</dbReference>
<evidence type="ECO:0000256" key="1">
    <source>
        <dbReference type="ARBA" id="ARBA00022553"/>
    </source>
</evidence>
<dbReference type="PROSITE" id="PS51755">
    <property type="entry name" value="OMPR_PHOB"/>
    <property type="match status" value="1"/>
</dbReference>
<dbReference type="SMART" id="SM00448">
    <property type="entry name" value="REC"/>
    <property type="match status" value="1"/>
</dbReference>
<dbReference type="InterPro" id="IPR039420">
    <property type="entry name" value="WalR-like"/>
</dbReference>
<dbReference type="GO" id="GO:0000156">
    <property type="term" value="F:phosphorelay response regulator activity"/>
    <property type="evidence" value="ECO:0007669"/>
    <property type="project" value="TreeGrafter"/>
</dbReference>
<dbReference type="SUPFAM" id="SSF52172">
    <property type="entry name" value="CheY-like"/>
    <property type="match status" value="1"/>
</dbReference>
<evidence type="ECO:0000313" key="11">
    <source>
        <dbReference type="Proteomes" id="UP000279470"/>
    </source>
</evidence>
<dbReference type="GO" id="GO:0000976">
    <property type="term" value="F:transcription cis-regulatory region binding"/>
    <property type="evidence" value="ECO:0007669"/>
    <property type="project" value="TreeGrafter"/>
</dbReference>
<gene>
    <name evidence="10" type="ORF">EIC27_02640</name>
</gene>
<organism evidence="10 11">
    <name type="scientific">Candidatus Aquarickettsia rohweri</name>
    <dbReference type="NCBI Taxonomy" id="2602574"/>
    <lineage>
        <taxon>Bacteria</taxon>
        <taxon>Pseudomonadati</taxon>
        <taxon>Pseudomonadota</taxon>
        <taxon>Alphaproteobacteria</taxon>
        <taxon>Rickettsiales</taxon>
        <taxon>Candidatus Midichloriaceae</taxon>
        <taxon>Candidatus Aquarickettsia</taxon>
    </lineage>
</organism>
<dbReference type="GO" id="GO:0005829">
    <property type="term" value="C:cytosol"/>
    <property type="evidence" value="ECO:0007669"/>
    <property type="project" value="TreeGrafter"/>
</dbReference>
<dbReference type="InterPro" id="IPR001867">
    <property type="entry name" value="OmpR/PhoB-type_DNA-bd"/>
</dbReference>
<protein>
    <submittedName>
        <fullName evidence="10">Response regulator transcription factor</fullName>
    </submittedName>
</protein>
<dbReference type="SMART" id="SM00862">
    <property type="entry name" value="Trans_reg_C"/>
    <property type="match status" value="1"/>
</dbReference>
<dbReference type="GO" id="GO:0032993">
    <property type="term" value="C:protein-DNA complex"/>
    <property type="evidence" value="ECO:0007669"/>
    <property type="project" value="TreeGrafter"/>
</dbReference>
<evidence type="ECO:0000259" key="9">
    <source>
        <dbReference type="PROSITE" id="PS51755"/>
    </source>
</evidence>
<accession>A0A429XPK1</accession>
<feature type="DNA-binding region" description="OmpR/PhoB-type" evidence="7">
    <location>
        <begin position="125"/>
        <end position="220"/>
    </location>
</feature>
<keyword evidence="3" id="KW-0805">Transcription regulation</keyword>
<dbReference type="EMBL" id="RXFM01000026">
    <property type="protein sequence ID" value="RST68529.1"/>
    <property type="molecule type" value="Genomic_DNA"/>
</dbReference>
<dbReference type="OrthoDB" id="9784252at2"/>
<evidence type="ECO:0000313" key="10">
    <source>
        <dbReference type="EMBL" id="RST68529.1"/>
    </source>
</evidence>
<dbReference type="AlphaFoldDB" id="A0A429XPK1"/>
<dbReference type="Pfam" id="PF00072">
    <property type="entry name" value="Response_reg"/>
    <property type="match status" value="1"/>
</dbReference>
<name>A0A429XPK1_9RICK</name>
<keyword evidence="1 6" id="KW-0597">Phosphoprotein</keyword>
<proteinExistence type="predicted"/>
<comment type="caution">
    <text evidence="10">The sequence shown here is derived from an EMBL/GenBank/DDBJ whole genome shotgun (WGS) entry which is preliminary data.</text>
</comment>
<feature type="domain" description="Response regulatory" evidence="8">
    <location>
        <begin position="4"/>
        <end position="115"/>
    </location>
</feature>
<dbReference type="CDD" id="cd17574">
    <property type="entry name" value="REC_OmpR"/>
    <property type="match status" value="1"/>
</dbReference>
<sequence length="220" mass="25418">MQYHILLIDDDEEIGQLLSEYLNKNNYIVSIANNTVMADELLDIFKFDLIILDVLMPNETGIEFLKRKFFNTPVIMLTALADVDDRINGLESGAEDYIAKPFEPKELLIRIEKIISRFKKESSVETKVKFGNFEFDLENKNLSSDGKLISLTTSQRDLLNIFTKNINIVISREELAKQLNNINARTIDTQITRLRTKIEKNPKSPEFLQTIRNQGYVLWG</sequence>
<keyword evidence="11" id="KW-1185">Reference proteome</keyword>
<keyword evidence="5" id="KW-0804">Transcription</keyword>
<evidence type="ECO:0000256" key="2">
    <source>
        <dbReference type="ARBA" id="ARBA00023012"/>
    </source>
</evidence>
<keyword evidence="2" id="KW-0902">Two-component regulatory system</keyword>
<evidence type="ECO:0000256" key="5">
    <source>
        <dbReference type="ARBA" id="ARBA00023163"/>
    </source>
</evidence>
<feature type="domain" description="OmpR/PhoB-type" evidence="9">
    <location>
        <begin position="125"/>
        <end position="220"/>
    </location>
</feature>
<dbReference type="PANTHER" id="PTHR48111:SF1">
    <property type="entry name" value="TWO-COMPONENT RESPONSE REGULATOR ORR33"/>
    <property type="match status" value="1"/>
</dbReference>
<dbReference type="InterPro" id="IPR036388">
    <property type="entry name" value="WH-like_DNA-bd_sf"/>
</dbReference>
<dbReference type="Gene3D" id="6.10.250.690">
    <property type="match status" value="1"/>
</dbReference>
<evidence type="ECO:0000256" key="7">
    <source>
        <dbReference type="PROSITE-ProRule" id="PRU01091"/>
    </source>
</evidence>
<dbReference type="RefSeq" id="WP_126044602.1">
    <property type="nucleotide sequence ID" value="NZ_RXFM01000026.1"/>
</dbReference>
<dbReference type="InterPro" id="IPR011006">
    <property type="entry name" value="CheY-like_superfamily"/>
</dbReference>